<feature type="transmembrane region" description="Helical" evidence="1">
    <location>
        <begin position="9"/>
        <end position="25"/>
    </location>
</feature>
<evidence type="ECO:0000313" key="3">
    <source>
        <dbReference type="Proteomes" id="UP000051412"/>
    </source>
</evidence>
<sequence length="520" mass="60136">MRSSKRTNFKYYCLFLINTFVIYFFEVKNGIICGWDLQFHLNRIEELSQSIYSGHLLSSNGSFAFCQIGLLVNKFYPYLFLYPFALLRGLINPVLAYNICLISITILSFIISYRAITYVSRSSLSGFFFSIIYNNSGYILLQITQRGDIAEYIALALLPLLLEGFIGLIDNDNLLKWLWLPIIFILLTYDHLLSTILFMLFMIIMALFYWHEFRSKLIKLIISMGIVIVATLPVSLQIILTTHQNRIITPIVPDTLQNEALKPSDLFLNSLNNNVPGLLSEVNVGIVVLLCVIFSIWTLKQSSKLGRQLGILGVIFLFLSTNLFPWFIFQHTIMHVLQFPWRFLGIATFCIAYAISVALQNVRGRNIAMIFFILINMVTFNYMHTFCHRNNQVIDYHSVKQYNNYATEAVYTDYMPYQTLHGINKAANFRKASDIHRHIALINGKRIRLSNRQIHPEYDRISYRLTNLIPNKKNQVTLPLLNYGKNYSKDGIKVQQSSKGTTTIIFVPSQPQQHITIYLR</sequence>
<dbReference type="PATRIC" id="fig|1423782.4.peg.1004"/>
<dbReference type="STRING" id="1423782.FD32_GL000962"/>
<comment type="caution">
    <text evidence="2">The sequence shown here is derived from an EMBL/GenBank/DDBJ whole genome shotgun (WGS) entry which is preliminary data.</text>
</comment>
<feature type="transmembrane region" description="Helical" evidence="1">
    <location>
        <begin position="366"/>
        <end position="383"/>
    </location>
</feature>
<evidence type="ECO:0000313" key="2">
    <source>
        <dbReference type="EMBL" id="KRM25178.1"/>
    </source>
</evidence>
<proteinExistence type="predicted"/>
<keyword evidence="1" id="KW-1133">Transmembrane helix</keyword>
<organism evidence="2 3">
    <name type="scientific">Limosilactobacillus panis DSM 6035</name>
    <dbReference type="NCBI Taxonomy" id="1423782"/>
    <lineage>
        <taxon>Bacteria</taxon>
        <taxon>Bacillati</taxon>
        <taxon>Bacillota</taxon>
        <taxon>Bacilli</taxon>
        <taxon>Lactobacillales</taxon>
        <taxon>Lactobacillaceae</taxon>
        <taxon>Limosilactobacillus</taxon>
    </lineage>
</organism>
<feature type="transmembrane region" description="Helical" evidence="1">
    <location>
        <begin position="62"/>
        <end position="82"/>
    </location>
</feature>
<reference evidence="2 3" key="1">
    <citation type="journal article" date="2015" name="Genome Announc.">
        <title>Expanding the biotechnology potential of lactobacilli through comparative genomics of 213 strains and associated genera.</title>
        <authorList>
            <person name="Sun Z."/>
            <person name="Harris H.M."/>
            <person name="McCann A."/>
            <person name="Guo C."/>
            <person name="Argimon S."/>
            <person name="Zhang W."/>
            <person name="Yang X."/>
            <person name="Jeffery I.B."/>
            <person name="Cooney J.C."/>
            <person name="Kagawa T.F."/>
            <person name="Liu W."/>
            <person name="Song Y."/>
            <person name="Salvetti E."/>
            <person name="Wrobel A."/>
            <person name="Rasinkangas P."/>
            <person name="Parkhill J."/>
            <person name="Rea M.C."/>
            <person name="O'Sullivan O."/>
            <person name="Ritari J."/>
            <person name="Douillard F.P."/>
            <person name="Paul Ross R."/>
            <person name="Yang R."/>
            <person name="Briner A.E."/>
            <person name="Felis G.E."/>
            <person name="de Vos W.M."/>
            <person name="Barrangou R."/>
            <person name="Klaenhammer T.R."/>
            <person name="Caufield P.W."/>
            <person name="Cui Y."/>
            <person name="Zhang H."/>
            <person name="O'Toole P.W."/>
        </authorList>
    </citation>
    <scope>NUCLEOTIDE SEQUENCE [LARGE SCALE GENOMIC DNA]</scope>
    <source>
        <strain evidence="2 3">DSM 6035</strain>
    </source>
</reference>
<feature type="transmembrane region" description="Helical" evidence="1">
    <location>
        <begin position="217"/>
        <end position="240"/>
    </location>
</feature>
<feature type="transmembrane region" description="Helical" evidence="1">
    <location>
        <begin position="94"/>
        <end position="116"/>
    </location>
</feature>
<evidence type="ECO:0000256" key="1">
    <source>
        <dbReference type="SAM" id="Phobius"/>
    </source>
</evidence>
<feature type="transmembrane region" description="Helical" evidence="1">
    <location>
        <begin position="122"/>
        <end position="140"/>
    </location>
</feature>
<dbReference type="OrthoDB" id="9784157at2"/>
<keyword evidence="1" id="KW-0472">Membrane</keyword>
<evidence type="ECO:0008006" key="4">
    <source>
        <dbReference type="Google" id="ProtNLM"/>
    </source>
</evidence>
<dbReference type="Proteomes" id="UP000051412">
    <property type="component" value="Unassembled WGS sequence"/>
</dbReference>
<protein>
    <recommendedName>
        <fullName evidence="4">Membrane protein 6-pyruvoyl-tetrahydropterin synthase-related domain-containing protein</fullName>
    </recommendedName>
</protein>
<dbReference type="RefSeq" id="WP_047768686.1">
    <property type="nucleotide sequence ID" value="NZ_AZGM01000136.1"/>
</dbReference>
<dbReference type="AlphaFoldDB" id="A0A0R1X4B6"/>
<dbReference type="EMBL" id="AZGM01000136">
    <property type="protein sequence ID" value="KRM25178.1"/>
    <property type="molecule type" value="Genomic_DNA"/>
</dbReference>
<name>A0A0R1X4B6_9LACO</name>
<feature type="transmembrane region" description="Helical" evidence="1">
    <location>
        <begin position="341"/>
        <end position="359"/>
    </location>
</feature>
<gene>
    <name evidence="2" type="ORF">FD32_GL000962</name>
</gene>
<keyword evidence="1" id="KW-0812">Transmembrane</keyword>
<accession>A0A0R1X4B6</accession>
<feature type="transmembrane region" description="Helical" evidence="1">
    <location>
        <begin position="309"/>
        <end position="329"/>
    </location>
</feature>
<feature type="transmembrane region" description="Helical" evidence="1">
    <location>
        <begin position="278"/>
        <end position="297"/>
    </location>
</feature>
<keyword evidence="3" id="KW-1185">Reference proteome</keyword>
<feature type="transmembrane region" description="Helical" evidence="1">
    <location>
        <begin position="152"/>
        <end position="169"/>
    </location>
</feature>
<feature type="transmembrane region" description="Helical" evidence="1">
    <location>
        <begin position="181"/>
        <end position="210"/>
    </location>
</feature>